<dbReference type="Pfam" id="PF05699">
    <property type="entry name" value="Dimer_Tnp_hAT"/>
    <property type="match status" value="1"/>
</dbReference>
<evidence type="ECO:0000313" key="3">
    <source>
        <dbReference type="Proteomes" id="UP001160148"/>
    </source>
</evidence>
<dbReference type="AlphaFoldDB" id="A0AAV0YAL8"/>
<dbReference type="Proteomes" id="UP001160148">
    <property type="component" value="Unassembled WGS sequence"/>
</dbReference>
<keyword evidence="3" id="KW-1185">Reference proteome</keyword>
<gene>
    <name evidence="2" type="ORF">MEUPH1_LOCUS30074</name>
</gene>
<dbReference type="GO" id="GO:0046983">
    <property type="term" value="F:protein dimerization activity"/>
    <property type="evidence" value="ECO:0007669"/>
    <property type="project" value="InterPro"/>
</dbReference>
<dbReference type="InterPro" id="IPR012337">
    <property type="entry name" value="RNaseH-like_sf"/>
</dbReference>
<reference evidence="2 3" key="1">
    <citation type="submission" date="2023-01" db="EMBL/GenBank/DDBJ databases">
        <authorList>
            <person name="Whitehead M."/>
        </authorList>
    </citation>
    <scope>NUCLEOTIDE SEQUENCE [LARGE SCALE GENOMIC DNA]</scope>
</reference>
<evidence type="ECO:0000259" key="1">
    <source>
        <dbReference type="Pfam" id="PF05699"/>
    </source>
</evidence>
<sequence>MFLDFDTLIKLPGISTDNKFIEKLRAQCDLGKKMFAADSNSIEAYLSIKSMGASFLQLQEVYRRILVIPISSATAERSFSTVRRIKTYNRSTMTGKRLRNLALLSIEREKSEELIQNPDEILNEFASNKLKGLNFSM</sequence>
<proteinExistence type="predicted"/>
<evidence type="ECO:0000313" key="2">
    <source>
        <dbReference type="EMBL" id="CAI6376734.1"/>
    </source>
</evidence>
<feature type="domain" description="HAT C-terminal dimerisation" evidence="1">
    <location>
        <begin position="50"/>
        <end position="108"/>
    </location>
</feature>
<accession>A0AAV0YAL8</accession>
<dbReference type="SUPFAM" id="SSF53098">
    <property type="entry name" value="Ribonuclease H-like"/>
    <property type="match status" value="1"/>
</dbReference>
<dbReference type="EMBL" id="CARXXK010001569">
    <property type="protein sequence ID" value="CAI6376734.1"/>
    <property type="molecule type" value="Genomic_DNA"/>
</dbReference>
<dbReference type="InterPro" id="IPR008906">
    <property type="entry name" value="HATC_C_dom"/>
</dbReference>
<comment type="caution">
    <text evidence="2">The sequence shown here is derived from an EMBL/GenBank/DDBJ whole genome shotgun (WGS) entry which is preliminary data.</text>
</comment>
<dbReference type="PANTHER" id="PTHR45749:SF21">
    <property type="entry name" value="DUF4371 DOMAIN-CONTAINING PROTEIN"/>
    <property type="match status" value="1"/>
</dbReference>
<dbReference type="PANTHER" id="PTHR45749">
    <property type="match status" value="1"/>
</dbReference>
<organism evidence="2 3">
    <name type="scientific">Macrosiphum euphorbiae</name>
    <name type="common">potato aphid</name>
    <dbReference type="NCBI Taxonomy" id="13131"/>
    <lineage>
        <taxon>Eukaryota</taxon>
        <taxon>Metazoa</taxon>
        <taxon>Ecdysozoa</taxon>
        <taxon>Arthropoda</taxon>
        <taxon>Hexapoda</taxon>
        <taxon>Insecta</taxon>
        <taxon>Pterygota</taxon>
        <taxon>Neoptera</taxon>
        <taxon>Paraneoptera</taxon>
        <taxon>Hemiptera</taxon>
        <taxon>Sternorrhyncha</taxon>
        <taxon>Aphidomorpha</taxon>
        <taxon>Aphidoidea</taxon>
        <taxon>Aphididae</taxon>
        <taxon>Macrosiphini</taxon>
        <taxon>Macrosiphum</taxon>
    </lineage>
</organism>
<name>A0AAV0YAL8_9HEMI</name>
<protein>
    <recommendedName>
        <fullName evidence="1">HAT C-terminal dimerisation domain-containing protein</fullName>
    </recommendedName>
</protein>